<dbReference type="InterPro" id="IPR050135">
    <property type="entry name" value="dGTPase-like"/>
</dbReference>
<dbReference type="GO" id="GO:0005634">
    <property type="term" value="C:nucleus"/>
    <property type="evidence" value="ECO:0007669"/>
    <property type="project" value="TreeGrafter"/>
</dbReference>
<reference evidence="3" key="1">
    <citation type="journal article" date="2020" name="bioRxiv">
        <title>Comparative genomics of Chlamydomonas.</title>
        <authorList>
            <person name="Craig R.J."/>
            <person name="Hasan A.R."/>
            <person name="Ness R.W."/>
            <person name="Keightley P.D."/>
        </authorList>
    </citation>
    <scope>NUCLEOTIDE SEQUENCE</scope>
    <source>
        <strain evidence="3">CCAP 11/70</strain>
    </source>
</reference>
<evidence type="ECO:0000313" key="3">
    <source>
        <dbReference type="EMBL" id="KAG2489102.1"/>
    </source>
</evidence>
<dbReference type="PANTHER" id="PTHR11373">
    <property type="entry name" value="DEOXYNUCLEOSIDE TRIPHOSPHATE TRIPHOSPHOHYDROLASE"/>
    <property type="match status" value="1"/>
</dbReference>
<organism evidence="3 4">
    <name type="scientific">Edaphochlamys debaryana</name>
    <dbReference type="NCBI Taxonomy" id="47281"/>
    <lineage>
        <taxon>Eukaryota</taxon>
        <taxon>Viridiplantae</taxon>
        <taxon>Chlorophyta</taxon>
        <taxon>core chlorophytes</taxon>
        <taxon>Chlorophyceae</taxon>
        <taxon>CS clade</taxon>
        <taxon>Chlamydomonadales</taxon>
        <taxon>Chlamydomonadales incertae sedis</taxon>
        <taxon>Edaphochlamys</taxon>
    </lineage>
</organism>
<accession>A0A836BUI5</accession>
<feature type="region of interest" description="Disordered" evidence="1">
    <location>
        <begin position="531"/>
        <end position="576"/>
    </location>
</feature>
<comment type="caution">
    <text evidence="3">The sequence shown here is derived from an EMBL/GenBank/DDBJ whole genome shotgun (WGS) entry which is preliminary data.</text>
</comment>
<feature type="compositionally biased region" description="Gly residues" evidence="1">
    <location>
        <begin position="599"/>
        <end position="622"/>
    </location>
</feature>
<dbReference type="SMART" id="SM00471">
    <property type="entry name" value="HDc"/>
    <property type="match status" value="1"/>
</dbReference>
<feature type="region of interest" description="Disordered" evidence="1">
    <location>
        <begin position="589"/>
        <end position="678"/>
    </location>
</feature>
<keyword evidence="4" id="KW-1185">Reference proteome</keyword>
<feature type="compositionally biased region" description="Low complexity" evidence="1">
    <location>
        <begin position="531"/>
        <end position="551"/>
    </location>
</feature>
<protein>
    <recommendedName>
        <fullName evidence="2">HD domain-containing protein</fullName>
    </recommendedName>
</protein>
<dbReference type="InterPro" id="IPR003607">
    <property type="entry name" value="HD/PDEase_dom"/>
</dbReference>
<evidence type="ECO:0000259" key="2">
    <source>
        <dbReference type="PROSITE" id="PS51831"/>
    </source>
</evidence>
<feature type="region of interest" description="Disordered" evidence="1">
    <location>
        <begin position="39"/>
        <end position="82"/>
    </location>
</feature>
<dbReference type="Gene3D" id="1.10.3210.10">
    <property type="entry name" value="Hypothetical protein af1432"/>
    <property type="match status" value="1"/>
</dbReference>
<dbReference type="PROSITE" id="PS51831">
    <property type="entry name" value="HD"/>
    <property type="match status" value="1"/>
</dbReference>
<dbReference type="Proteomes" id="UP000612055">
    <property type="component" value="Unassembled WGS sequence"/>
</dbReference>
<feature type="compositionally biased region" description="Low complexity" evidence="1">
    <location>
        <begin position="631"/>
        <end position="660"/>
    </location>
</feature>
<dbReference type="PANTHER" id="PTHR11373:SF4">
    <property type="entry name" value="DEOXYNUCLEOSIDE TRIPHOSPHATE TRIPHOSPHOHYDROLASE SAMHD1"/>
    <property type="match status" value="1"/>
</dbReference>
<dbReference type="GO" id="GO:0006203">
    <property type="term" value="P:dGTP catabolic process"/>
    <property type="evidence" value="ECO:0007669"/>
    <property type="project" value="TreeGrafter"/>
</dbReference>
<feature type="compositionally biased region" description="Gly residues" evidence="1">
    <location>
        <begin position="564"/>
        <end position="576"/>
    </location>
</feature>
<proteinExistence type="predicted"/>
<dbReference type="CDD" id="cd00077">
    <property type="entry name" value="HDc"/>
    <property type="match status" value="1"/>
</dbReference>
<dbReference type="OrthoDB" id="9991235at2759"/>
<feature type="domain" description="HD" evidence="2">
    <location>
        <begin position="127"/>
        <end position="257"/>
    </location>
</feature>
<dbReference type="AlphaFoldDB" id="A0A836BUI5"/>
<dbReference type="Gene3D" id="3.30.70.2760">
    <property type="match status" value="1"/>
</dbReference>
<dbReference type="Pfam" id="PF01966">
    <property type="entry name" value="HD"/>
    <property type="match status" value="1"/>
</dbReference>
<name>A0A836BUI5_9CHLO</name>
<feature type="compositionally biased region" description="Gly residues" evidence="1">
    <location>
        <begin position="42"/>
        <end position="51"/>
    </location>
</feature>
<evidence type="ECO:0000256" key="1">
    <source>
        <dbReference type="SAM" id="MobiDB-lite"/>
    </source>
</evidence>
<gene>
    <name evidence="3" type="ORF">HYH03_012328</name>
</gene>
<dbReference type="EMBL" id="JAEHOE010000076">
    <property type="protein sequence ID" value="KAG2489102.1"/>
    <property type="molecule type" value="Genomic_DNA"/>
</dbReference>
<dbReference type="InterPro" id="IPR006674">
    <property type="entry name" value="HD_domain"/>
</dbReference>
<dbReference type="SUPFAM" id="SSF109604">
    <property type="entry name" value="HD-domain/PDEase-like"/>
    <property type="match status" value="1"/>
</dbReference>
<evidence type="ECO:0000313" key="4">
    <source>
        <dbReference type="Proteomes" id="UP000612055"/>
    </source>
</evidence>
<dbReference type="GO" id="GO:0008832">
    <property type="term" value="F:dGTPase activity"/>
    <property type="evidence" value="ECO:0007669"/>
    <property type="project" value="TreeGrafter"/>
</dbReference>
<sequence>MDDDDNVIFSQEAMRAQDLLYGGHNFGSEPQHTQYAFSAAAGGAGPSGQNGGRQERSPGSPGFQGAGGTAAGPPRRHGKIFSDPVHGTFRLDPINVAVVDTPQFQRLRDLHQLGLTHLIFPSAVHTRFEHSLGTSYKAFEVAERIFRTQGGDLGMDKYDIMLASLAGLTHDLGHGPFSHVFENEFLRQKGIEWHHESMSTRILEYLVDDNHIEGITQEHRQKVEQLIKGDVHEDRGFLFDIVNNKRCGIDVDKIDYLQRDALMCDVNIGCDFKRLLMMTKVIDNQIAYKWSEYGNLWDLFHARESMHRKVYTHRKTKAVEFMVVDALLEADQALHFSENIHTPEDFCTLNDSLLNTIESYGKMRGRMYAPLEDDAAACILRAQEIVGRLRRRDLYRFAQQFTVPTDYLEDGRWESIGRRFTAAEVASCAPSDGGVRLEPHHLVLNSTKIDFTQGGSNPLDSVLFFDTTDDVVGHRIVANQVVGILPRYHQDRILRVYTRVSDPAYQVAAGRALEAWCRRHFGQNAVMATPAKRAPSGAGAAAGAREAVMAEADPRRAAARPPTGLGGRSGSQGSGSGILAATLTALGSAAGAGPRSTAAGGGGPEATLGGGAGVGGSGGGGTPTRSTPVTAGTAAAAAAAAEQQAAAEEGGAGAAAAADEQQPRSKRPRSSASLFHDA</sequence>